<proteinExistence type="predicted"/>
<sequence>MVSRITIAIAAALVAFAAQSASAQGPGVEGVWSNPKGSVQVKTGTCGDKLCGVVVYASQKAQADAKKAGAEPLIGTTLLRGYRANGTAEWAGQVYVPDRKASYYSTIQLVDAQTLKVSGCILGGLICKSQLWHRVPSGGAMATR</sequence>
<evidence type="ECO:0000259" key="2">
    <source>
        <dbReference type="Pfam" id="PF09917"/>
    </source>
</evidence>
<dbReference type="Pfam" id="PF09917">
    <property type="entry name" value="DUF2147"/>
    <property type="match status" value="1"/>
</dbReference>
<feature type="signal peptide" evidence="1">
    <location>
        <begin position="1"/>
        <end position="23"/>
    </location>
</feature>
<reference evidence="3 4" key="1">
    <citation type="submission" date="2019-07" db="EMBL/GenBank/DDBJ databases">
        <title>Full genome sequence of Sphingomonas sp. 4R-6-7(HKS19).</title>
        <authorList>
            <person name="Im W.-T."/>
        </authorList>
    </citation>
    <scope>NUCLEOTIDE SEQUENCE [LARGE SCALE GENOMIC DNA]</scope>
    <source>
        <strain evidence="3 4">HKS19</strain>
    </source>
</reference>
<protein>
    <submittedName>
        <fullName evidence="3">DUF2147 domain-containing protein</fullName>
    </submittedName>
</protein>
<gene>
    <name evidence="3" type="ORF">FPZ24_15775</name>
</gene>
<name>A0A5B8LL11_9SPHN</name>
<feature type="chain" id="PRO_5022696727" evidence="1">
    <location>
        <begin position="24"/>
        <end position="144"/>
    </location>
</feature>
<feature type="domain" description="DUF2147" evidence="2">
    <location>
        <begin position="30"/>
        <end position="134"/>
    </location>
</feature>
<dbReference type="AlphaFoldDB" id="A0A5B8LL11"/>
<dbReference type="OrthoDB" id="9811671at2"/>
<keyword evidence="4" id="KW-1185">Reference proteome</keyword>
<dbReference type="PANTHER" id="PTHR36919">
    <property type="entry name" value="BLR1215 PROTEIN"/>
    <property type="match status" value="1"/>
</dbReference>
<dbReference type="KEGG" id="spai:FPZ24_15775"/>
<evidence type="ECO:0000313" key="3">
    <source>
        <dbReference type="EMBL" id="QDZ08746.1"/>
    </source>
</evidence>
<accession>A0A5B8LL11</accession>
<dbReference type="EMBL" id="CP042306">
    <property type="protein sequence ID" value="QDZ08746.1"/>
    <property type="molecule type" value="Genomic_DNA"/>
</dbReference>
<evidence type="ECO:0000256" key="1">
    <source>
        <dbReference type="SAM" id="SignalP"/>
    </source>
</evidence>
<evidence type="ECO:0000313" key="4">
    <source>
        <dbReference type="Proteomes" id="UP000315673"/>
    </source>
</evidence>
<dbReference type="Proteomes" id="UP000315673">
    <property type="component" value="Chromosome"/>
</dbReference>
<dbReference type="InterPro" id="IPR019223">
    <property type="entry name" value="DUF2147"/>
</dbReference>
<dbReference type="PANTHER" id="PTHR36919:SF2">
    <property type="entry name" value="BLL6627 PROTEIN"/>
    <property type="match status" value="1"/>
</dbReference>
<dbReference type="RefSeq" id="WP_146573590.1">
    <property type="nucleotide sequence ID" value="NZ_CP042306.1"/>
</dbReference>
<keyword evidence="1" id="KW-0732">Signal</keyword>
<dbReference type="Gene3D" id="2.40.128.520">
    <property type="match status" value="1"/>
</dbReference>
<organism evidence="3 4">
    <name type="scientific">Sphingomonas panacisoli</name>
    <dbReference type="NCBI Taxonomy" id="1813879"/>
    <lineage>
        <taxon>Bacteria</taxon>
        <taxon>Pseudomonadati</taxon>
        <taxon>Pseudomonadota</taxon>
        <taxon>Alphaproteobacteria</taxon>
        <taxon>Sphingomonadales</taxon>
        <taxon>Sphingomonadaceae</taxon>
        <taxon>Sphingomonas</taxon>
    </lineage>
</organism>